<protein>
    <submittedName>
        <fullName evidence="1">Uncharacterized protein</fullName>
    </submittedName>
</protein>
<organism evidence="1 2">
    <name type="scientific">Gossypium arboreum</name>
    <name type="common">Tree cotton</name>
    <name type="synonym">Gossypium nanking</name>
    <dbReference type="NCBI Taxonomy" id="29729"/>
    <lineage>
        <taxon>Eukaryota</taxon>
        <taxon>Viridiplantae</taxon>
        <taxon>Streptophyta</taxon>
        <taxon>Embryophyta</taxon>
        <taxon>Tracheophyta</taxon>
        <taxon>Spermatophyta</taxon>
        <taxon>Magnoliopsida</taxon>
        <taxon>eudicotyledons</taxon>
        <taxon>Gunneridae</taxon>
        <taxon>Pentapetalae</taxon>
        <taxon>rosids</taxon>
        <taxon>malvids</taxon>
        <taxon>Malvales</taxon>
        <taxon>Malvaceae</taxon>
        <taxon>Malvoideae</taxon>
        <taxon>Gossypium</taxon>
    </lineage>
</organism>
<sequence>MSYTDTSRSRCMSRHVLHWLTSRGRRMCNTLNLGLEVLSLEYGSVRRLYIGI</sequence>
<accession>A0A0B0PYT7</accession>
<dbReference type="EMBL" id="KN445799">
    <property type="protein sequence ID" value="KHG28631.1"/>
    <property type="molecule type" value="Genomic_DNA"/>
</dbReference>
<evidence type="ECO:0000313" key="2">
    <source>
        <dbReference type="Proteomes" id="UP000032142"/>
    </source>
</evidence>
<keyword evidence="2" id="KW-1185">Reference proteome</keyword>
<gene>
    <name evidence="1" type="ORF">F383_34903</name>
</gene>
<dbReference type="Proteomes" id="UP000032142">
    <property type="component" value="Unassembled WGS sequence"/>
</dbReference>
<name>A0A0B0PYT7_GOSAR</name>
<reference evidence="2" key="1">
    <citation type="submission" date="2014-09" db="EMBL/GenBank/DDBJ databases">
        <authorList>
            <person name="Mudge J."/>
            <person name="Ramaraj T."/>
            <person name="Lindquist I.E."/>
            <person name="Bharti A.K."/>
            <person name="Sundararajan A."/>
            <person name="Cameron C.T."/>
            <person name="Woodward J.E."/>
            <person name="May G.D."/>
            <person name="Brubaker C."/>
            <person name="Broadhvest J."/>
            <person name="Wilkins T.A."/>
        </authorList>
    </citation>
    <scope>NUCLEOTIDE SEQUENCE</scope>
    <source>
        <strain evidence="2">cv. AKA8401</strain>
    </source>
</reference>
<evidence type="ECO:0000313" key="1">
    <source>
        <dbReference type="EMBL" id="KHG28631.1"/>
    </source>
</evidence>
<dbReference type="AlphaFoldDB" id="A0A0B0PYT7"/>
<proteinExistence type="predicted"/>